<dbReference type="PROSITE" id="PS50112">
    <property type="entry name" value="PAS"/>
    <property type="match status" value="1"/>
</dbReference>
<dbReference type="NCBIfam" id="TIGR00229">
    <property type="entry name" value="sensory_box"/>
    <property type="match status" value="1"/>
</dbReference>
<dbReference type="Pfam" id="PF00563">
    <property type="entry name" value="EAL"/>
    <property type="match status" value="1"/>
</dbReference>
<dbReference type="InterPro" id="IPR000700">
    <property type="entry name" value="PAS-assoc_C"/>
</dbReference>
<evidence type="ECO:0000259" key="3">
    <source>
        <dbReference type="PROSITE" id="PS50113"/>
    </source>
</evidence>
<organism evidence="6 7">
    <name type="scientific">Nocardia iowensis</name>
    <dbReference type="NCBI Taxonomy" id="204891"/>
    <lineage>
        <taxon>Bacteria</taxon>
        <taxon>Bacillati</taxon>
        <taxon>Actinomycetota</taxon>
        <taxon>Actinomycetes</taxon>
        <taxon>Mycobacteriales</taxon>
        <taxon>Nocardiaceae</taxon>
        <taxon>Nocardia</taxon>
    </lineage>
</organism>
<dbReference type="CDD" id="cd00130">
    <property type="entry name" value="PAS"/>
    <property type="match status" value="1"/>
</dbReference>
<name>A0ABX8S0K7_NOCIO</name>
<evidence type="ECO:0000259" key="4">
    <source>
        <dbReference type="PROSITE" id="PS50883"/>
    </source>
</evidence>
<evidence type="ECO:0000259" key="2">
    <source>
        <dbReference type="PROSITE" id="PS50112"/>
    </source>
</evidence>
<dbReference type="InterPro" id="IPR001610">
    <property type="entry name" value="PAC"/>
</dbReference>
<feature type="region of interest" description="Disordered" evidence="1">
    <location>
        <begin position="1"/>
        <end position="50"/>
    </location>
</feature>
<feature type="domain" description="PAC" evidence="3">
    <location>
        <begin position="315"/>
        <end position="367"/>
    </location>
</feature>
<feature type="domain" description="EAL" evidence="4">
    <location>
        <begin position="539"/>
        <end position="798"/>
    </location>
</feature>
<dbReference type="NCBIfam" id="TIGR00254">
    <property type="entry name" value="GGDEF"/>
    <property type="match status" value="1"/>
</dbReference>
<feature type="compositionally biased region" description="Polar residues" evidence="1">
    <location>
        <begin position="1"/>
        <end position="17"/>
    </location>
</feature>
<evidence type="ECO:0000256" key="1">
    <source>
        <dbReference type="SAM" id="MobiDB-lite"/>
    </source>
</evidence>
<dbReference type="Proteomes" id="UP000694257">
    <property type="component" value="Chromosome"/>
</dbReference>
<dbReference type="SMART" id="SM00091">
    <property type="entry name" value="PAS"/>
    <property type="match status" value="1"/>
</dbReference>
<dbReference type="Pfam" id="PF08447">
    <property type="entry name" value="PAS_3"/>
    <property type="match status" value="1"/>
</dbReference>
<dbReference type="PROSITE" id="PS50113">
    <property type="entry name" value="PAC"/>
    <property type="match status" value="1"/>
</dbReference>
<dbReference type="PANTHER" id="PTHR44757:SF2">
    <property type="entry name" value="BIOFILM ARCHITECTURE MAINTENANCE PROTEIN MBAA"/>
    <property type="match status" value="1"/>
</dbReference>
<gene>
    <name evidence="6" type="ORF">KV110_17235</name>
</gene>
<evidence type="ECO:0000313" key="7">
    <source>
        <dbReference type="Proteomes" id="UP000694257"/>
    </source>
</evidence>
<evidence type="ECO:0000259" key="5">
    <source>
        <dbReference type="PROSITE" id="PS50887"/>
    </source>
</evidence>
<dbReference type="Pfam" id="PF00990">
    <property type="entry name" value="GGDEF"/>
    <property type="match status" value="1"/>
</dbReference>
<dbReference type="RefSeq" id="WP_218477265.1">
    <property type="nucleotide sequence ID" value="NZ_BAABJN010000015.1"/>
</dbReference>
<proteinExistence type="predicted"/>
<dbReference type="InterPro" id="IPR052155">
    <property type="entry name" value="Biofilm_reg_signaling"/>
</dbReference>
<reference evidence="6 7" key="1">
    <citation type="submission" date="2021-07" db="EMBL/GenBank/DDBJ databases">
        <title>Whole Genome Sequence of Nocardia Iowensis.</title>
        <authorList>
            <person name="Lamm A."/>
            <person name="Collins-Fairclough A.M."/>
            <person name="Bunk B."/>
            <person name="Sproer C."/>
        </authorList>
    </citation>
    <scope>NUCLEOTIDE SEQUENCE [LARGE SCALE GENOMIC DNA]</scope>
    <source>
        <strain evidence="6 7">NRRL 5646</strain>
    </source>
</reference>
<dbReference type="SMART" id="SM00052">
    <property type="entry name" value="EAL"/>
    <property type="match status" value="1"/>
</dbReference>
<dbReference type="PROSITE" id="PS50883">
    <property type="entry name" value="EAL"/>
    <property type="match status" value="1"/>
</dbReference>
<dbReference type="EMBL" id="CP078145">
    <property type="protein sequence ID" value="QXN94637.1"/>
    <property type="molecule type" value="Genomic_DNA"/>
</dbReference>
<dbReference type="CDD" id="cd01948">
    <property type="entry name" value="EAL"/>
    <property type="match status" value="1"/>
</dbReference>
<evidence type="ECO:0000313" key="6">
    <source>
        <dbReference type="EMBL" id="QXN94637.1"/>
    </source>
</evidence>
<feature type="domain" description="PAS" evidence="2">
    <location>
        <begin position="241"/>
        <end position="311"/>
    </location>
</feature>
<dbReference type="PANTHER" id="PTHR44757">
    <property type="entry name" value="DIGUANYLATE CYCLASE DGCP"/>
    <property type="match status" value="1"/>
</dbReference>
<feature type="compositionally biased region" description="Basic and acidic residues" evidence="1">
    <location>
        <begin position="18"/>
        <end position="31"/>
    </location>
</feature>
<dbReference type="PROSITE" id="PS50887">
    <property type="entry name" value="GGDEF"/>
    <property type="match status" value="1"/>
</dbReference>
<dbReference type="InterPro" id="IPR001633">
    <property type="entry name" value="EAL_dom"/>
</dbReference>
<protein>
    <submittedName>
        <fullName evidence="6">EAL domain-containing protein</fullName>
    </submittedName>
</protein>
<dbReference type="SMART" id="SM00267">
    <property type="entry name" value="GGDEF"/>
    <property type="match status" value="1"/>
</dbReference>
<dbReference type="InterPro" id="IPR013655">
    <property type="entry name" value="PAS_fold_3"/>
</dbReference>
<dbReference type="CDD" id="cd01949">
    <property type="entry name" value="GGDEF"/>
    <property type="match status" value="1"/>
</dbReference>
<feature type="domain" description="GGDEF" evidence="5">
    <location>
        <begin position="396"/>
        <end position="530"/>
    </location>
</feature>
<dbReference type="SMART" id="SM00086">
    <property type="entry name" value="PAC"/>
    <property type="match status" value="1"/>
</dbReference>
<dbReference type="InterPro" id="IPR000160">
    <property type="entry name" value="GGDEF_dom"/>
</dbReference>
<dbReference type="InterPro" id="IPR000014">
    <property type="entry name" value="PAS"/>
</dbReference>
<keyword evidence="7" id="KW-1185">Reference proteome</keyword>
<sequence length="800" mass="88624">MSYTSVSTRLPRSASQPREQRLADASPRSECESGWPIGSSAGSAQPWNKRARRPLRQIRPFPQGNTPGDVDPFPMLGLANPKAIAQIPKIKPYGVGSQGNSRFRNLHANPPERWAAVLDTGSRDRIVPMSSSDVRAFLAELAEKLEAAVEGMDPADRVAELGAELADSHFAGDEVLGRSIAVLNAHLAAAGKAPSRVAELMNAFTTGYLRTFRDWLLDEQESVRAADIAARRKVEEQLRASEARLRAVFSQAGVGTGLSDMTGRIIEVNNAFASMLGYRPEEVFEMSVTDLTHPEDLPGMWDTYAALLRGQDDHVQQEKAYRHRDGHTVWTNINVSLIRDDYGQPQYTLMLVEDISDRRALRERLHYRAHHDQLTGLANRSRFFDVLAGALADPNARVGLCYVDLDHFKVVNDTFGHMVGDELLVQAAARLRACLTGPDQLVARMGGDEFVILLPHSGGAQKLRRLAAAVLRTFHRPFEIHNHRLSVSVSIGVMEEHVSRTNATELLQAADTTMYWAKTAGRDRYAMFDAARGRREHTRAELTAAMPVALSRGEFVVDYQPIVSLGDGRMVAVEALVRWQHPDLGILAPARFIDLAEDNGHIRTLGAHVLERACRCSRRWHDEYSDLTPIVSVNVSAVEVADPDWLQRVRQIIADTDVDPSWLQLELTERALMQTTGRPLRALHQLAETGVHIAIDDFGTGYSNLAYLSQLPLDVVKLAGPFIHHIRDDGTARRADMLILEAIIKLAHALRLSVTAEYVETRHQVEVLRDLGSDTAQGKYFYDPVSADKLASLLATAEPG</sequence>
<accession>A0ABX8S0K7</accession>